<accession>A0A2H0RHG1</accession>
<proteinExistence type="predicted"/>
<evidence type="ECO:0000313" key="1">
    <source>
        <dbReference type="EMBL" id="PIR45215.1"/>
    </source>
</evidence>
<organism evidence="1 2">
    <name type="scientific">Candidatus Vogelbacteria bacterium CG10_big_fil_rev_8_21_14_0_10_51_16</name>
    <dbReference type="NCBI Taxonomy" id="1975045"/>
    <lineage>
        <taxon>Bacteria</taxon>
        <taxon>Candidatus Vogeliibacteriota</taxon>
    </lineage>
</organism>
<dbReference type="AlphaFoldDB" id="A0A2H0RHG1"/>
<comment type="caution">
    <text evidence="1">The sequence shown here is derived from an EMBL/GenBank/DDBJ whole genome shotgun (WGS) entry which is preliminary data.</text>
</comment>
<dbReference type="EMBL" id="PCYI01000003">
    <property type="protein sequence ID" value="PIR45215.1"/>
    <property type="molecule type" value="Genomic_DNA"/>
</dbReference>
<name>A0A2H0RHG1_9BACT</name>
<reference evidence="1 2" key="1">
    <citation type="submission" date="2017-09" db="EMBL/GenBank/DDBJ databases">
        <title>Depth-based differentiation of microbial function through sediment-hosted aquifers and enrichment of novel symbionts in the deep terrestrial subsurface.</title>
        <authorList>
            <person name="Probst A.J."/>
            <person name="Ladd B."/>
            <person name="Jarett J.K."/>
            <person name="Geller-Mcgrath D.E."/>
            <person name="Sieber C.M."/>
            <person name="Emerson J.B."/>
            <person name="Anantharaman K."/>
            <person name="Thomas B.C."/>
            <person name="Malmstrom R."/>
            <person name="Stieglmeier M."/>
            <person name="Klingl A."/>
            <person name="Woyke T."/>
            <person name="Ryan C.M."/>
            <person name="Banfield J.F."/>
        </authorList>
    </citation>
    <scope>NUCLEOTIDE SEQUENCE [LARGE SCALE GENOMIC DNA]</scope>
    <source>
        <strain evidence="1">CG10_big_fil_rev_8_21_14_0_10_51_16</strain>
    </source>
</reference>
<dbReference type="Proteomes" id="UP000228767">
    <property type="component" value="Unassembled WGS sequence"/>
</dbReference>
<gene>
    <name evidence="1" type="ORF">COV10_00505</name>
</gene>
<evidence type="ECO:0000313" key="2">
    <source>
        <dbReference type="Proteomes" id="UP000228767"/>
    </source>
</evidence>
<sequence>MERKTMRGVVKHLLEVGLTAVLEDDERLQSEKQEARMDGKMRLGGLGQFSGRELGNMIVRVDKQFAALENLAAMRKLRSSSFTAAGMILGWCADYITMNDVALEAMEAVARKNCFNWDLSKEQAKRGHELVRRACVISRDEEDLGKLLDELIGPSNGDEE</sequence>
<protein>
    <submittedName>
        <fullName evidence="1">Uncharacterized protein</fullName>
    </submittedName>
</protein>